<dbReference type="PANTHER" id="PTHR11241">
    <property type="entry name" value="DEOXYURIDINE 5'-TRIPHOSPHATE NUCLEOTIDOHYDROLASE"/>
    <property type="match status" value="1"/>
</dbReference>
<accession>A0A9D1DTG6</accession>
<keyword evidence="4" id="KW-0546">Nucleotide metabolism</keyword>
<evidence type="ECO:0000256" key="3">
    <source>
        <dbReference type="ARBA" id="ARBA00022801"/>
    </source>
</evidence>
<protein>
    <recommendedName>
        <fullName evidence="2">dUTP diphosphatase</fullName>
        <ecNumber evidence="2">3.6.1.23</ecNumber>
    </recommendedName>
</protein>
<gene>
    <name evidence="7" type="ORF">IAB38_01445</name>
</gene>
<comment type="catalytic activity">
    <reaction evidence="5">
        <text>dUTP + H2O = dUMP + diphosphate + H(+)</text>
        <dbReference type="Rhea" id="RHEA:10248"/>
        <dbReference type="ChEBI" id="CHEBI:15377"/>
        <dbReference type="ChEBI" id="CHEBI:15378"/>
        <dbReference type="ChEBI" id="CHEBI:33019"/>
        <dbReference type="ChEBI" id="CHEBI:61555"/>
        <dbReference type="ChEBI" id="CHEBI:246422"/>
        <dbReference type="EC" id="3.6.1.23"/>
    </reaction>
</comment>
<organism evidence="7 8">
    <name type="scientific">Candidatus Onthousia excrementipullorum</name>
    <dbReference type="NCBI Taxonomy" id="2840884"/>
    <lineage>
        <taxon>Bacteria</taxon>
        <taxon>Bacillati</taxon>
        <taxon>Bacillota</taxon>
        <taxon>Bacilli</taxon>
        <taxon>Candidatus Onthousia</taxon>
    </lineage>
</organism>
<evidence type="ECO:0000313" key="8">
    <source>
        <dbReference type="Proteomes" id="UP000824232"/>
    </source>
</evidence>
<evidence type="ECO:0000256" key="1">
    <source>
        <dbReference type="ARBA" id="ARBA00006581"/>
    </source>
</evidence>
<reference evidence="7" key="1">
    <citation type="submission" date="2020-10" db="EMBL/GenBank/DDBJ databases">
        <authorList>
            <person name="Gilroy R."/>
        </authorList>
    </citation>
    <scope>NUCLEOTIDE SEQUENCE</scope>
    <source>
        <strain evidence="7">CHK184-20233</strain>
    </source>
</reference>
<evidence type="ECO:0000256" key="5">
    <source>
        <dbReference type="ARBA" id="ARBA00047686"/>
    </source>
</evidence>
<dbReference type="SUPFAM" id="SSF51283">
    <property type="entry name" value="dUTPase-like"/>
    <property type="match status" value="1"/>
</dbReference>
<dbReference type="InterPro" id="IPR036157">
    <property type="entry name" value="dUTPase-like_sf"/>
</dbReference>
<evidence type="ECO:0000313" key="7">
    <source>
        <dbReference type="EMBL" id="HIR58693.1"/>
    </source>
</evidence>
<dbReference type="EMBL" id="DVHC01000016">
    <property type="protein sequence ID" value="HIR58693.1"/>
    <property type="molecule type" value="Genomic_DNA"/>
</dbReference>
<keyword evidence="3 7" id="KW-0378">Hydrolase</keyword>
<dbReference type="InterPro" id="IPR033704">
    <property type="entry name" value="dUTPase_trimeric"/>
</dbReference>
<dbReference type="AlphaFoldDB" id="A0A9D1DTG6"/>
<feature type="domain" description="dUTPase-like" evidence="6">
    <location>
        <begin position="18"/>
        <end position="150"/>
    </location>
</feature>
<dbReference type="PANTHER" id="PTHR11241:SF0">
    <property type="entry name" value="DEOXYURIDINE 5'-TRIPHOSPHATE NUCLEOTIDOHYDROLASE"/>
    <property type="match status" value="1"/>
</dbReference>
<evidence type="ECO:0000256" key="4">
    <source>
        <dbReference type="ARBA" id="ARBA00023080"/>
    </source>
</evidence>
<dbReference type="GO" id="GO:0006226">
    <property type="term" value="P:dUMP biosynthetic process"/>
    <property type="evidence" value="ECO:0007669"/>
    <property type="project" value="InterPro"/>
</dbReference>
<comment type="similarity">
    <text evidence="1">Belongs to the dUTPase family.</text>
</comment>
<dbReference type="GO" id="GO:0046081">
    <property type="term" value="P:dUTP catabolic process"/>
    <property type="evidence" value="ECO:0007669"/>
    <property type="project" value="InterPro"/>
</dbReference>
<comment type="caution">
    <text evidence="7">The sequence shown here is derived from an EMBL/GenBank/DDBJ whole genome shotgun (WGS) entry which is preliminary data.</text>
</comment>
<name>A0A9D1DTG6_9FIRM</name>
<dbReference type="InterPro" id="IPR029054">
    <property type="entry name" value="dUTPase-like"/>
</dbReference>
<evidence type="ECO:0000259" key="6">
    <source>
        <dbReference type="Pfam" id="PF00692"/>
    </source>
</evidence>
<reference evidence="7" key="2">
    <citation type="journal article" date="2021" name="PeerJ">
        <title>Extensive microbial diversity within the chicken gut microbiome revealed by metagenomics and culture.</title>
        <authorList>
            <person name="Gilroy R."/>
            <person name="Ravi A."/>
            <person name="Getino M."/>
            <person name="Pursley I."/>
            <person name="Horton D.L."/>
            <person name="Alikhan N.F."/>
            <person name="Baker D."/>
            <person name="Gharbi K."/>
            <person name="Hall N."/>
            <person name="Watson M."/>
            <person name="Adriaenssens E.M."/>
            <person name="Foster-Nyarko E."/>
            <person name="Jarju S."/>
            <person name="Secka A."/>
            <person name="Antonio M."/>
            <person name="Oren A."/>
            <person name="Chaudhuri R.R."/>
            <person name="La Ragione R."/>
            <person name="Hildebrand F."/>
            <person name="Pallen M.J."/>
        </authorList>
    </citation>
    <scope>NUCLEOTIDE SEQUENCE</scope>
    <source>
        <strain evidence="7">CHK184-20233</strain>
    </source>
</reference>
<sequence length="155" mass="17178">MKTRGFEVVKGYEDKGINLPVRKTKHSAAYDIEAAEEVVLPSFQKGMKPTLIPTGLKAYMQSDEVLLIVPRSSGPKKQGISFPHNVGVIDSDYYNNPDNEGHIFVQCINLKDEDVVIKKGEAVAQAIFQKYLTVDDDNAEGMRTGGFGSTDRKDR</sequence>
<dbReference type="Gene3D" id="2.70.40.10">
    <property type="match status" value="1"/>
</dbReference>
<dbReference type="Proteomes" id="UP000824232">
    <property type="component" value="Unassembled WGS sequence"/>
</dbReference>
<dbReference type="InterPro" id="IPR008181">
    <property type="entry name" value="dUTPase"/>
</dbReference>
<dbReference type="Pfam" id="PF00692">
    <property type="entry name" value="dUTPase"/>
    <property type="match status" value="1"/>
</dbReference>
<dbReference type="CDD" id="cd07557">
    <property type="entry name" value="trimeric_dUTPase"/>
    <property type="match status" value="1"/>
</dbReference>
<dbReference type="GO" id="GO:0000287">
    <property type="term" value="F:magnesium ion binding"/>
    <property type="evidence" value="ECO:0007669"/>
    <property type="project" value="InterPro"/>
</dbReference>
<dbReference type="EC" id="3.6.1.23" evidence="2"/>
<proteinExistence type="inferred from homology"/>
<dbReference type="GO" id="GO:0004170">
    <property type="term" value="F:dUTP diphosphatase activity"/>
    <property type="evidence" value="ECO:0007669"/>
    <property type="project" value="UniProtKB-EC"/>
</dbReference>
<evidence type="ECO:0000256" key="2">
    <source>
        <dbReference type="ARBA" id="ARBA00012379"/>
    </source>
</evidence>